<dbReference type="SUPFAM" id="SSF57667">
    <property type="entry name" value="beta-beta-alpha zinc fingers"/>
    <property type="match status" value="1"/>
</dbReference>
<dbReference type="PANTHER" id="PTHR46179">
    <property type="entry name" value="ZINC FINGER PROTEIN"/>
    <property type="match status" value="1"/>
</dbReference>
<evidence type="ECO:0000256" key="1">
    <source>
        <dbReference type="PROSITE-ProRule" id="PRU00042"/>
    </source>
</evidence>
<evidence type="ECO:0000313" key="4">
    <source>
        <dbReference type="Proteomes" id="UP000283569"/>
    </source>
</evidence>
<feature type="domain" description="C2H2-type" evidence="2">
    <location>
        <begin position="226"/>
        <end position="254"/>
    </location>
</feature>
<dbReference type="GO" id="GO:0008270">
    <property type="term" value="F:zinc ion binding"/>
    <property type="evidence" value="ECO:0007669"/>
    <property type="project" value="UniProtKB-KW"/>
</dbReference>
<dbReference type="GO" id="GO:0005634">
    <property type="term" value="C:nucleus"/>
    <property type="evidence" value="ECO:0007669"/>
    <property type="project" value="TreeGrafter"/>
</dbReference>
<reference evidence="3 4" key="1">
    <citation type="journal article" date="2018" name="Sci. Rep.">
        <title>Characterisation of pathogen-specific regions and novel effector candidates in Fusarium oxysporum f. sp. cepae.</title>
        <authorList>
            <person name="Armitage A.D."/>
            <person name="Taylor A."/>
            <person name="Sobczyk M.K."/>
            <person name="Baxter L."/>
            <person name="Greenfield B.P."/>
            <person name="Bates H.J."/>
            <person name="Wilson F."/>
            <person name="Jackson A.C."/>
            <person name="Ott S."/>
            <person name="Harrison R.J."/>
            <person name="Clarkson J.P."/>
        </authorList>
    </citation>
    <scope>NUCLEOTIDE SEQUENCE [LARGE SCALE GENOMIC DNA]</scope>
    <source>
        <strain evidence="3 4">Fp_A8</strain>
    </source>
</reference>
<keyword evidence="1" id="KW-0862">Zinc</keyword>
<comment type="caution">
    <text evidence="3">The sequence shown here is derived from an EMBL/GenBank/DDBJ whole genome shotgun (WGS) entry which is preliminary data.</text>
</comment>
<sequence length="288" mass="32027">MEQRSAPRSYQPLFSGGEASNEWYMIPDSSNFVARFEYLQVPSFAQDFASGPYLTPRTPEQFDIDFRFSSVDGDDYLLVDRHVLDADTVADASIAPDDGYILCDSHQSVDIPLASPCSVGSGSETTSWDLVQPVPGESIWDLSALDPDSCGMSGRRNSEPLHWSGASTPKAGSDAEFEEASALLAQSLMDSFRYPCPQKSCSKSFKRKEHAKRHYVTKHKPRTYLLQCEFCGKDTFTRRDNLNAHRRLHARNPPKNSSGVHFVPAALQALQKVQKPTRHNGSLVHLLG</sequence>
<name>A0A420SGG1_GIBIN</name>
<dbReference type="InterPro" id="IPR013087">
    <property type="entry name" value="Znf_C2H2_type"/>
</dbReference>
<gene>
    <name evidence="3" type="ORF">BFJ72_g12555</name>
</gene>
<feature type="domain" description="C2H2-type" evidence="2">
    <location>
        <begin position="194"/>
        <end position="219"/>
    </location>
</feature>
<keyword evidence="1" id="KW-0863">Zinc-finger</keyword>
<dbReference type="PANTHER" id="PTHR46179:SF26">
    <property type="entry name" value="ZINC FINGER PROTEIN 423 HOMOLOG"/>
    <property type="match status" value="1"/>
</dbReference>
<dbReference type="GO" id="GO:0003712">
    <property type="term" value="F:transcription coregulator activity"/>
    <property type="evidence" value="ECO:0007669"/>
    <property type="project" value="TreeGrafter"/>
</dbReference>
<accession>A0A420SGG1</accession>
<organism evidence="3 4">
    <name type="scientific">Gibberella intermedia</name>
    <name type="common">Bulb rot disease fungus</name>
    <name type="synonym">Fusarium proliferatum</name>
    <dbReference type="NCBI Taxonomy" id="948311"/>
    <lineage>
        <taxon>Eukaryota</taxon>
        <taxon>Fungi</taxon>
        <taxon>Dikarya</taxon>
        <taxon>Ascomycota</taxon>
        <taxon>Pezizomycotina</taxon>
        <taxon>Sordariomycetes</taxon>
        <taxon>Hypocreomycetidae</taxon>
        <taxon>Hypocreales</taxon>
        <taxon>Nectriaceae</taxon>
        <taxon>Fusarium</taxon>
        <taxon>Fusarium fujikuroi species complex</taxon>
    </lineage>
</organism>
<dbReference type="GO" id="GO:0006357">
    <property type="term" value="P:regulation of transcription by RNA polymerase II"/>
    <property type="evidence" value="ECO:0007669"/>
    <property type="project" value="TreeGrafter"/>
</dbReference>
<dbReference type="PROSITE" id="PS00028">
    <property type="entry name" value="ZINC_FINGER_C2H2_1"/>
    <property type="match status" value="1"/>
</dbReference>
<proteinExistence type="predicted"/>
<dbReference type="InterPro" id="IPR051061">
    <property type="entry name" value="Zinc_finger_trans_reg"/>
</dbReference>
<dbReference type="AlphaFoldDB" id="A0A420SGG1"/>
<dbReference type="EMBL" id="MRDB01000065">
    <property type="protein sequence ID" value="RKL28324.1"/>
    <property type="molecule type" value="Genomic_DNA"/>
</dbReference>
<protein>
    <recommendedName>
        <fullName evidence="2">C2H2-type domain-containing protein</fullName>
    </recommendedName>
</protein>
<evidence type="ECO:0000313" key="3">
    <source>
        <dbReference type="EMBL" id="RKL28324.1"/>
    </source>
</evidence>
<dbReference type="SMART" id="SM00355">
    <property type="entry name" value="ZnF_C2H2"/>
    <property type="match status" value="2"/>
</dbReference>
<dbReference type="PROSITE" id="PS50157">
    <property type="entry name" value="ZINC_FINGER_C2H2_2"/>
    <property type="match status" value="2"/>
</dbReference>
<dbReference type="Gene3D" id="3.30.160.60">
    <property type="entry name" value="Classic Zinc Finger"/>
    <property type="match status" value="1"/>
</dbReference>
<dbReference type="Proteomes" id="UP000283569">
    <property type="component" value="Unassembled WGS sequence"/>
</dbReference>
<evidence type="ECO:0000259" key="2">
    <source>
        <dbReference type="PROSITE" id="PS50157"/>
    </source>
</evidence>
<dbReference type="InterPro" id="IPR036236">
    <property type="entry name" value="Znf_C2H2_sf"/>
</dbReference>
<keyword evidence="1" id="KW-0479">Metal-binding</keyword>